<comment type="caution">
    <text evidence="2">The sequence shown here is derived from an EMBL/GenBank/DDBJ whole genome shotgun (WGS) entry which is preliminary data.</text>
</comment>
<dbReference type="InterPro" id="IPR001434">
    <property type="entry name" value="OmcB-like_DUF11"/>
</dbReference>
<accession>A0ABT5X9T4</accession>
<dbReference type="PANTHER" id="PTHR34819:SF3">
    <property type="entry name" value="CELL SURFACE PROTEIN"/>
    <property type="match status" value="1"/>
</dbReference>
<feature type="domain" description="DUF11" evidence="1">
    <location>
        <begin position="2"/>
        <end position="82"/>
    </location>
</feature>
<protein>
    <recommendedName>
        <fullName evidence="1">DUF11 domain-containing protein</fullName>
    </recommendedName>
</protein>
<dbReference type="NCBIfam" id="TIGR01451">
    <property type="entry name" value="B_ant_repeat"/>
    <property type="match status" value="1"/>
</dbReference>
<gene>
    <name evidence="2" type="ORF">P0O15_09680</name>
</gene>
<dbReference type="Pfam" id="PF01345">
    <property type="entry name" value="DUF11"/>
    <property type="match status" value="2"/>
</dbReference>
<dbReference type="InterPro" id="IPR047589">
    <property type="entry name" value="DUF11_rpt"/>
</dbReference>
<keyword evidence="3" id="KW-1185">Reference proteome</keyword>
<dbReference type="InterPro" id="IPR051172">
    <property type="entry name" value="Chlamydia_OmcB"/>
</dbReference>
<organism evidence="2 3">
    <name type="scientific">Candidatus Methanocrinis natronophilus</name>
    <dbReference type="NCBI Taxonomy" id="3033396"/>
    <lineage>
        <taxon>Archaea</taxon>
        <taxon>Methanobacteriati</taxon>
        <taxon>Methanobacteriota</taxon>
        <taxon>Stenosarchaea group</taxon>
        <taxon>Methanomicrobia</taxon>
        <taxon>Methanotrichales</taxon>
        <taxon>Methanotrichaceae</taxon>
        <taxon>Methanocrinis</taxon>
    </lineage>
</organism>
<reference evidence="2 3" key="1">
    <citation type="submission" date="2023-03" db="EMBL/GenBank/DDBJ databases">
        <title>WGS of Methanotrichaceae archaeon Mx.</title>
        <authorList>
            <person name="Sorokin D.Y."/>
            <person name="Merkel A.Y."/>
        </authorList>
    </citation>
    <scope>NUCLEOTIDE SEQUENCE [LARGE SCALE GENOMIC DNA]</scope>
    <source>
        <strain evidence="2 3">Mx</strain>
    </source>
</reference>
<proteinExistence type="predicted"/>
<feature type="domain" description="DUF11" evidence="1">
    <location>
        <begin position="600"/>
        <end position="697"/>
    </location>
</feature>
<dbReference type="EMBL" id="JARFPK010000040">
    <property type="protein sequence ID" value="MDF0591428.1"/>
    <property type="molecule type" value="Genomic_DNA"/>
</dbReference>
<sequence>MTKVADKLSVKGGEEVNYTITVCNNGGTDVANVTVWDVFSRPVDILWSSPAPDPDGKWHLDIIPKGECRTIIIKIKVPERQDFEFGMEQRVSGEGFVKIANDYSTNFKEYLIKNCAYATSDWNEKPISACATVTLGRELGTQLSTRQYGSGSFDAEERVTIYTENKSIEWEEDLSAAYRPTTLTLYNNRTVTYDSAWVKKARAKNYVTGTTMTETYHDAVRLDRESRMFLDENQSVMEVDSSFDGRGHIGFLKMPTNTSPQQTTPIFEAREDYVGSFKVLERVDEYGKSVSSEKAASGKGLVVIDKRVGSAQRTYESGTGTYDSEELIRTSTNYIAKDISLVYAPVSQRLTDSTSINSSMKWKEGIYSTVPKTSFIGEEFTSITELDKETVARGLNEMDTEAEFSGQARFRAILDRSQSRSRPEVDFDEEYIGDYSIQRRVLFTGVSKYNRPHLNVTKTLVDVYEETLPWGYGEPHLEGAVKKRRVAVYNIKIENDGDRTLMPVNVRDLFPPGAIFIEPSSVRPDEIRETSANWTIPALTVGGVSEINLLLDVTNRYPDELVNRVEVCGGYDGGDKWVCAANFSALEKNWLTCCLDEPISVAKTAEIDDENPRVVKYRIDVTNHDGATRAATVIDRLPEGMDLLELSIPFASYRYGVVVWNLLEIDPGETATIVFSTLAPADGRFTNTVEVDVRSVDGSVVQPVYATCVIDVGTVGKECGPTGCGIWQPPNWGLQHAGYDQDPILCEDLCDSSSDGTGSSVGR</sequence>
<name>A0ABT5X9T4_9EURY</name>
<evidence type="ECO:0000313" key="3">
    <source>
        <dbReference type="Proteomes" id="UP001220010"/>
    </source>
</evidence>
<evidence type="ECO:0000313" key="2">
    <source>
        <dbReference type="EMBL" id="MDF0591428.1"/>
    </source>
</evidence>
<dbReference type="PANTHER" id="PTHR34819">
    <property type="entry name" value="LARGE CYSTEINE-RICH PERIPLASMIC PROTEIN OMCB"/>
    <property type="match status" value="1"/>
</dbReference>
<evidence type="ECO:0000259" key="1">
    <source>
        <dbReference type="Pfam" id="PF01345"/>
    </source>
</evidence>
<dbReference type="Proteomes" id="UP001220010">
    <property type="component" value="Unassembled WGS sequence"/>
</dbReference>